<evidence type="ECO:0000256" key="1">
    <source>
        <dbReference type="ARBA" id="ARBA00008343"/>
    </source>
</evidence>
<reference evidence="13 14" key="1">
    <citation type="submission" date="2018-05" db="EMBL/GenBank/DDBJ databases">
        <title>Draft genome of Methanospirillum lacunae Ki8-1.</title>
        <authorList>
            <person name="Dueholm M.S."/>
            <person name="Nielsen P.H."/>
            <person name="Bakmann L.F."/>
            <person name="Otzen D.E."/>
        </authorList>
    </citation>
    <scope>NUCLEOTIDE SEQUENCE [LARGE SCALE GENOMIC DNA]</scope>
    <source>
        <strain evidence="13 14">Ki8-1</strain>
    </source>
</reference>
<evidence type="ECO:0000256" key="6">
    <source>
        <dbReference type="ARBA" id="ARBA00023204"/>
    </source>
</evidence>
<evidence type="ECO:0000256" key="7">
    <source>
        <dbReference type="ARBA" id="ARBA00023239"/>
    </source>
</evidence>
<feature type="domain" description="Helix-hairpin-helix DNA-binding motif class 1" evidence="11">
    <location>
        <begin position="223"/>
        <end position="242"/>
    </location>
</feature>
<proteinExistence type="inferred from homology"/>
<evidence type="ECO:0000259" key="12">
    <source>
        <dbReference type="SMART" id="SM00478"/>
    </source>
</evidence>
<dbReference type="PANTHER" id="PTHR10242">
    <property type="entry name" value="8-OXOGUANINE DNA GLYCOSYLASE"/>
    <property type="match status" value="1"/>
</dbReference>
<dbReference type="AlphaFoldDB" id="A0A2V2N2A7"/>
<evidence type="ECO:0000256" key="8">
    <source>
        <dbReference type="ARBA" id="ARBA00023268"/>
    </source>
</evidence>
<comment type="caution">
    <text evidence="13">The sequence shown here is derived from an EMBL/GenBank/DDBJ whole genome shotgun (WGS) entry which is preliminary data.</text>
</comment>
<dbReference type="InterPro" id="IPR003583">
    <property type="entry name" value="Hlx-hairpin-Hlx_DNA-bd_motif"/>
</dbReference>
<dbReference type="EMBL" id="QGMY01000002">
    <property type="protein sequence ID" value="PWR73899.1"/>
    <property type="molecule type" value="Genomic_DNA"/>
</dbReference>
<dbReference type="GO" id="GO:0003684">
    <property type="term" value="F:damaged DNA binding"/>
    <property type="evidence" value="ECO:0007669"/>
    <property type="project" value="InterPro"/>
</dbReference>
<gene>
    <name evidence="13" type="ORF">DK846_01665</name>
</gene>
<dbReference type="GO" id="GO:0008534">
    <property type="term" value="F:oxidized purine nucleobase lesion DNA N-glycosylase activity"/>
    <property type="evidence" value="ECO:0007669"/>
    <property type="project" value="InterPro"/>
</dbReference>
<dbReference type="InterPro" id="IPR052054">
    <property type="entry name" value="Oxidative_DNA_repair_enzyme"/>
</dbReference>
<keyword evidence="4" id="KW-0227">DNA damage</keyword>
<dbReference type="SMART" id="SM00478">
    <property type="entry name" value="ENDO3c"/>
    <property type="match status" value="1"/>
</dbReference>
<evidence type="ECO:0000256" key="4">
    <source>
        <dbReference type="ARBA" id="ARBA00022763"/>
    </source>
</evidence>
<accession>A0A2V2N2A7</accession>
<dbReference type="Gene3D" id="3.30.310.260">
    <property type="match status" value="1"/>
</dbReference>
<dbReference type="InterPro" id="IPR011257">
    <property type="entry name" value="DNA_glycosylase"/>
</dbReference>
<dbReference type="SUPFAM" id="SSF48150">
    <property type="entry name" value="DNA-glycosylase"/>
    <property type="match status" value="1"/>
</dbReference>
<keyword evidence="6" id="KW-0234">DNA repair</keyword>
<dbReference type="InterPro" id="IPR023170">
    <property type="entry name" value="HhH_base_excis_C"/>
</dbReference>
<dbReference type="GO" id="GO:0006289">
    <property type="term" value="P:nucleotide-excision repair"/>
    <property type="evidence" value="ECO:0007669"/>
    <property type="project" value="InterPro"/>
</dbReference>
<evidence type="ECO:0000256" key="5">
    <source>
        <dbReference type="ARBA" id="ARBA00022801"/>
    </source>
</evidence>
<organism evidence="13 14">
    <name type="scientific">Methanospirillum lacunae</name>
    <dbReference type="NCBI Taxonomy" id="668570"/>
    <lineage>
        <taxon>Archaea</taxon>
        <taxon>Methanobacteriati</taxon>
        <taxon>Methanobacteriota</taxon>
        <taxon>Stenosarchaea group</taxon>
        <taxon>Methanomicrobia</taxon>
        <taxon>Methanomicrobiales</taxon>
        <taxon>Methanospirillaceae</taxon>
        <taxon>Methanospirillum</taxon>
    </lineage>
</organism>
<comment type="similarity">
    <text evidence="2">Belongs to the type-1 OGG1 family.</text>
</comment>
<evidence type="ECO:0000256" key="9">
    <source>
        <dbReference type="ARBA" id="ARBA00023295"/>
    </source>
</evidence>
<protein>
    <recommendedName>
        <fullName evidence="3">DNA-(apurinic or apyrimidinic site) lyase</fullName>
        <ecNumber evidence="3">4.2.99.18</ecNumber>
    </recommendedName>
</protein>
<dbReference type="Pfam" id="PF07934">
    <property type="entry name" value="OGG_N"/>
    <property type="match status" value="1"/>
</dbReference>
<dbReference type="Gene3D" id="1.10.340.30">
    <property type="entry name" value="Hypothetical protein, domain 2"/>
    <property type="match status" value="1"/>
</dbReference>
<sequence length="316" mass="36170">MNRRTDIRQREPVEVMKTYHLTPEQLPFDLDLTLDCGQVFRWNRAGGQWAGVIAGKVITISQNGDLITYDGINEAEIIRYFNLEIKAQEIISQIKYSISKYACETGIRIDELFESVASAGAGLRIIRQDPWECLISFICSQNSNIPTITKRISLLCERYGKPIGNTIFGFPSPADLARRGEEELRTCCTGYRAPYLAGTAQYVLRDPDFLSRLFNYSTQDAKDELMKLPGVGPKVADCILLFAYNRYEVVPVDVWIRNIITTLYPEVSSRRCNRKECSYNDIADFCREYFGEYAGYAQQYFFASRQNLPVKQGERV</sequence>
<evidence type="ECO:0000313" key="14">
    <source>
        <dbReference type="Proteomes" id="UP000245657"/>
    </source>
</evidence>
<dbReference type="EC" id="4.2.99.18" evidence="3"/>
<dbReference type="Proteomes" id="UP000245657">
    <property type="component" value="Unassembled WGS sequence"/>
</dbReference>
<dbReference type="GO" id="GO:0006284">
    <property type="term" value="P:base-excision repair"/>
    <property type="evidence" value="ECO:0007669"/>
    <property type="project" value="InterPro"/>
</dbReference>
<dbReference type="InterPro" id="IPR003265">
    <property type="entry name" value="HhH-GPD_domain"/>
</dbReference>
<comment type="catalytic activity">
    <reaction evidence="10">
        <text>2'-deoxyribonucleotide-(2'-deoxyribose 5'-phosphate)-2'-deoxyribonucleotide-DNA = a 3'-end 2'-deoxyribonucleotide-(2,3-dehydro-2,3-deoxyribose 5'-phosphate)-DNA + a 5'-end 5'-phospho-2'-deoxyribonucleoside-DNA + H(+)</text>
        <dbReference type="Rhea" id="RHEA:66592"/>
        <dbReference type="Rhea" id="RHEA-COMP:13180"/>
        <dbReference type="Rhea" id="RHEA-COMP:16897"/>
        <dbReference type="Rhea" id="RHEA-COMP:17067"/>
        <dbReference type="ChEBI" id="CHEBI:15378"/>
        <dbReference type="ChEBI" id="CHEBI:136412"/>
        <dbReference type="ChEBI" id="CHEBI:157695"/>
        <dbReference type="ChEBI" id="CHEBI:167181"/>
        <dbReference type="EC" id="4.2.99.18"/>
    </reaction>
</comment>
<dbReference type="CDD" id="cd00056">
    <property type="entry name" value="ENDO3c"/>
    <property type="match status" value="1"/>
</dbReference>
<dbReference type="InterPro" id="IPR000445">
    <property type="entry name" value="HhH_motif"/>
</dbReference>
<keyword evidence="5" id="KW-0378">Hydrolase</keyword>
<comment type="similarity">
    <text evidence="1">Belongs to the Nth/MutY family.</text>
</comment>
<evidence type="ECO:0000313" key="13">
    <source>
        <dbReference type="EMBL" id="PWR73899.1"/>
    </source>
</evidence>
<keyword evidence="14" id="KW-1185">Reference proteome</keyword>
<evidence type="ECO:0000256" key="2">
    <source>
        <dbReference type="ARBA" id="ARBA00010679"/>
    </source>
</evidence>
<dbReference type="GO" id="GO:0140078">
    <property type="term" value="F:class I DNA-(apurinic or apyrimidinic site) endonuclease activity"/>
    <property type="evidence" value="ECO:0007669"/>
    <property type="project" value="UniProtKB-EC"/>
</dbReference>
<dbReference type="SUPFAM" id="SSF55945">
    <property type="entry name" value="TATA-box binding protein-like"/>
    <property type="match status" value="1"/>
</dbReference>
<evidence type="ECO:0000256" key="10">
    <source>
        <dbReference type="ARBA" id="ARBA00044632"/>
    </source>
</evidence>
<dbReference type="SMART" id="SM00278">
    <property type="entry name" value="HhH1"/>
    <property type="match status" value="1"/>
</dbReference>
<dbReference type="PANTHER" id="PTHR10242:SF2">
    <property type="entry name" value="N-GLYCOSYLASE_DNA LYASE"/>
    <property type="match status" value="1"/>
</dbReference>
<dbReference type="InterPro" id="IPR012904">
    <property type="entry name" value="OGG_N"/>
</dbReference>
<dbReference type="Pfam" id="PF00633">
    <property type="entry name" value="HHH"/>
    <property type="match status" value="1"/>
</dbReference>
<dbReference type="Pfam" id="PF00730">
    <property type="entry name" value="HhH-GPD"/>
    <property type="match status" value="1"/>
</dbReference>
<evidence type="ECO:0000256" key="3">
    <source>
        <dbReference type="ARBA" id="ARBA00012720"/>
    </source>
</evidence>
<keyword evidence="7" id="KW-0456">Lyase</keyword>
<keyword evidence="9" id="KW-0326">Glycosidase</keyword>
<name>A0A2V2N2A7_9EURY</name>
<evidence type="ECO:0000259" key="11">
    <source>
        <dbReference type="SMART" id="SM00278"/>
    </source>
</evidence>
<keyword evidence="8" id="KW-0511">Multifunctional enzyme</keyword>
<dbReference type="Gene3D" id="1.10.1670.10">
    <property type="entry name" value="Helix-hairpin-Helix base-excision DNA repair enzymes (C-terminal)"/>
    <property type="match status" value="1"/>
</dbReference>
<feature type="domain" description="HhH-GPD" evidence="12">
    <location>
        <begin position="139"/>
        <end position="306"/>
    </location>
</feature>